<accession>A0A0S3UJ82</accession>
<evidence type="ECO:0000313" key="4">
    <source>
        <dbReference type="EMBL" id="BAU17570.1"/>
    </source>
</evidence>
<feature type="domain" description="Outer membrane protein beta-barrel" evidence="3">
    <location>
        <begin position="8"/>
        <end position="184"/>
    </location>
</feature>
<dbReference type="EMBL" id="AP014597">
    <property type="protein sequence ID" value="BAU17570.1"/>
    <property type="molecule type" value="Genomic_DNA"/>
</dbReference>
<proteinExistence type="predicted"/>
<organism evidence="4 5">
    <name type="scientific">Prevotella intermedia</name>
    <dbReference type="NCBI Taxonomy" id="28131"/>
    <lineage>
        <taxon>Bacteria</taxon>
        <taxon>Pseudomonadati</taxon>
        <taxon>Bacteroidota</taxon>
        <taxon>Bacteroidia</taxon>
        <taxon>Bacteroidales</taxon>
        <taxon>Prevotellaceae</taxon>
        <taxon>Prevotella</taxon>
    </lineage>
</organism>
<dbReference type="AlphaFoldDB" id="A0A0S3UJ82"/>
<evidence type="ECO:0000259" key="3">
    <source>
        <dbReference type="Pfam" id="PF13505"/>
    </source>
</evidence>
<feature type="signal peptide" evidence="2">
    <location>
        <begin position="1"/>
        <end position="19"/>
    </location>
</feature>
<evidence type="ECO:0000313" key="5">
    <source>
        <dbReference type="Proteomes" id="UP000217431"/>
    </source>
</evidence>
<sequence>MKKVLMTLAVAFIAVAANAQVYLGGSVGVATSEIGGGDDVTTYQVLPEIGYKINRDWAIGAIVGWGKGTPVRIEGESRNYATFQPYVRYTFVHSKYVDAFIDGGVGYTHFNNAHTPRNTPSYDEWSAGFKPGIAVNLSKKVSFVTHIGFAGWKSVKEDKADKDAHVWGVNLDGNNVNFGVYYNF</sequence>
<feature type="chain" id="PRO_5006619728" description="Outer membrane protein beta-barrel domain-containing protein" evidence="2">
    <location>
        <begin position="20"/>
        <end position="184"/>
    </location>
</feature>
<evidence type="ECO:0000256" key="1">
    <source>
        <dbReference type="ARBA" id="ARBA00022729"/>
    </source>
</evidence>
<name>A0A0S3UJ82_PREIN</name>
<dbReference type="Pfam" id="PF13505">
    <property type="entry name" value="OMP_b-brl"/>
    <property type="match status" value="1"/>
</dbReference>
<dbReference type="Proteomes" id="UP000217431">
    <property type="component" value="Chromosome I"/>
</dbReference>
<dbReference type="RefSeq" id="WP_096405444.1">
    <property type="nucleotide sequence ID" value="NZ_AP014597.1"/>
</dbReference>
<protein>
    <recommendedName>
        <fullName evidence="3">Outer membrane protein beta-barrel domain-containing protein</fullName>
    </recommendedName>
</protein>
<dbReference type="Gene3D" id="2.40.160.20">
    <property type="match status" value="1"/>
</dbReference>
<gene>
    <name evidence="4" type="ORF">PIOMA14_I_1062</name>
</gene>
<keyword evidence="1 2" id="KW-0732">Signal</keyword>
<dbReference type="InterPro" id="IPR011250">
    <property type="entry name" value="OMP/PagP_B-barrel"/>
</dbReference>
<evidence type="ECO:0000256" key="2">
    <source>
        <dbReference type="SAM" id="SignalP"/>
    </source>
</evidence>
<dbReference type="SUPFAM" id="SSF56925">
    <property type="entry name" value="OMPA-like"/>
    <property type="match status" value="1"/>
</dbReference>
<dbReference type="InterPro" id="IPR027385">
    <property type="entry name" value="Beta-barrel_OMP"/>
</dbReference>
<reference evidence="4 5" key="1">
    <citation type="journal article" date="2016" name="DNA Res.">
        <title>The complete genome sequencing of Prevotella intermedia strain OMA14 and a subsequent fine-scale, intra-species genomic comparison reveal an unusual amplification of conjugative and mobile transposons and identify a novel Prevotella-lineage-specific repeat.</title>
        <authorList>
            <person name="Naito M."/>
            <person name="Ogura Y."/>
            <person name="Itoh T."/>
            <person name="Shoji M."/>
            <person name="Okamoto M."/>
            <person name="Hayashi T."/>
            <person name="Nakayama K."/>
        </authorList>
    </citation>
    <scope>NUCLEOTIDE SEQUENCE [LARGE SCALE GENOMIC DNA]</scope>
    <source>
        <strain evidence="4 5">OMA14</strain>
    </source>
</reference>
<dbReference type="STRING" id="28131.BWX40_03555"/>